<dbReference type="InterPro" id="IPR016098">
    <property type="entry name" value="CAP/MinC_C"/>
</dbReference>
<keyword evidence="1" id="KW-0132">Cell division</keyword>
<feature type="domain" description="Septum formation inhibitor MinC C-terminal" evidence="5">
    <location>
        <begin position="1"/>
        <end position="64"/>
    </location>
</feature>
<evidence type="ECO:0000259" key="5">
    <source>
        <dbReference type="Pfam" id="PF03775"/>
    </source>
</evidence>
<dbReference type="GO" id="GO:0000902">
    <property type="term" value="P:cell morphogenesis"/>
    <property type="evidence" value="ECO:0007669"/>
    <property type="project" value="InterPro"/>
</dbReference>
<organism evidence="6 7">
    <name type="scientific">Ktedonospora formicarum</name>
    <dbReference type="NCBI Taxonomy" id="2778364"/>
    <lineage>
        <taxon>Bacteria</taxon>
        <taxon>Bacillati</taxon>
        <taxon>Chloroflexota</taxon>
        <taxon>Ktedonobacteria</taxon>
        <taxon>Ktedonobacterales</taxon>
        <taxon>Ktedonobacteraceae</taxon>
        <taxon>Ktedonospora</taxon>
    </lineage>
</organism>
<keyword evidence="3" id="KW-0131">Cell cycle</keyword>
<dbReference type="PANTHER" id="PTHR34108:SF1">
    <property type="entry name" value="SEPTUM SITE-DETERMINING PROTEIN MINC"/>
    <property type="match status" value="1"/>
</dbReference>
<accession>A0A8J3MRJ9</accession>
<dbReference type="Gene3D" id="2.160.20.70">
    <property type="match status" value="1"/>
</dbReference>
<evidence type="ECO:0000256" key="1">
    <source>
        <dbReference type="ARBA" id="ARBA00022618"/>
    </source>
</evidence>
<evidence type="ECO:0000256" key="4">
    <source>
        <dbReference type="ARBA" id="ARBA00046874"/>
    </source>
</evidence>
<dbReference type="Proteomes" id="UP000612362">
    <property type="component" value="Unassembled WGS sequence"/>
</dbReference>
<sequence>MVWGMLKGMVHAGYPDNEQALVCSLYLSPVQLRIAHLLSRPPEGFEAQPSPEVAMIRDGQIVVETWLNGRPPRR</sequence>
<comment type="subunit">
    <text evidence="4">Interacts with MinD and FtsZ.</text>
</comment>
<gene>
    <name evidence="6" type="ORF">KSX_20190</name>
</gene>
<protein>
    <recommendedName>
        <fullName evidence="5">Septum formation inhibitor MinC C-terminal domain-containing protein</fullName>
    </recommendedName>
</protein>
<evidence type="ECO:0000256" key="3">
    <source>
        <dbReference type="ARBA" id="ARBA00023306"/>
    </source>
</evidence>
<dbReference type="GO" id="GO:0000917">
    <property type="term" value="P:division septum assembly"/>
    <property type="evidence" value="ECO:0007669"/>
    <property type="project" value="UniProtKB-KW"/>
</dbReference>
<dbReference type="SUPFAM" id="SSF63848">
    <property type="entry name" value="Cell-division inhibitor MinC, C-terminal domain"/>
    <property type="match status" value="1"/>
</dbReference>
<proteinExistence type="predicted"/>
<dbReference type="PANTHER" id="PTHR34108">
    <property type="entry name" value="SEPTUM SITE-DETERMINING PROTEIN MINC"/>
    <property type="match status" value="1"/>
</dbReference>
<reference evidence="6" key="1">
    <citation type="submission" date="2020-10" db="EMBL/GenBank/DDBJ databases">
        <title>Taxonomic study of unclassified bacteria belonging to the class Ktedonobacteria.</title>
        <authorList>
            <person name="Yabe S."/>
            <person name="Wang C.M."/>
            <person name="Zheng Y."/>
            <person name="Sakai Y."/>
            <person name="Cavaletti L."/>
            <person name="Monciardini P."/>
            <person name="Donadio S."/>
        </authorList>
    </citation>
    <scope>NUCLEOTIDE SEQUENCE</scope>
    <source>
        <strain evidence="6">SOSP1-1</strain>
    </source>
</reference>
<evidence type="ECO:0000313" key="6">
    <source>
        <dbReference type="EMBL" id="GHO43856.1"/>
    </source>
</evidence>
<keyword evidence="2" id="KW-0717">Septation</keyword>
<dbReference type="GO" id="GO:1901891">
    <property type="term" value="P:regulation of cell septum assembly"/>
    <property type="evidence" value="ECO:0007669"/>
    <property type="project" value="InterPro"/>
</dbReference>
<dbReference type="Pfam" id="PF03775">
    <property type="entry name" value="MinC_C"/>
    <property type="match status" value="1"/>
</dbReference>
<evidence type="ECO:0000256" key="2">
    <source>
        <dbReference type="ARBA" id="ARBA00023210"/>
    </source>
</evidence>
<dbReference type="EMBL" id="BNJF01000001">
    <property type="protein sequence ID" value="GHO43856.1"/>
    <property type="molecule type" value="Genomic_DNA"/>
</dbReference>
<name>A0A8J3MRJ9_9CHLR</name>
<dbReference type="AlphaFoldDB" id="A0A8J3MRJ9"/>
<keyword evidence="7" id="KW-1185">Reference proteome</keyword>
<dbReference type="InterPro" id="IPR013033">
    <property type="entry name" value="MinC"/>
</dbReference>
<evidence type="ECO:0000313" key="7">
    <source>
        <dbReference type="Proteomes" id="UP000612362"/>
    </source>
</evidence>
<dbReference type="InterPro" id="IPR005526">
    <property type="entry name" value="Septum_form_inhib_MinC_C"/>
</dbReference>
<dbReference type="InterPro" id="IPR036145">
    <property type="entry name" value="MinC_C_sf"/>
</dbReference>
<comment type="caution">
    <text evidence="6">The sequence shown here is derived from an EMBL/GenBank/DDBJ whole genome shotgun (WGS) entry which is preliminary data.</text>
</comment>